<feature type="region of interest" description="Disordered" evidence="3">
    <location>
        <begin position="1220"/>
        <end position="1257"/>
    </location>
</feature>
<keyword evidence="2" id="KW-0539">Nucleus</keyword>
<dbReference type="InterPro" id="IPR025151">
    <property type="entry name" value="ELYS_dom"/>
</dbReference>
<evidence type="ECO:0000313" key="6">
    <source>
        <dbReference type="Proteomes" id="UP000007819"/>
    </source>
</evidence>
<evidence type="ECO:0000313" key="5">
    <source>
        <dbReference type="EnsemblMetazoa" id="XP_016661934.1"/>
    </source>
</evidence>
<comment type="subcellular location">
    <subcellularLocation>
        <location evidence="1">Nucleus</location>
    </subcellularLocation>
</comment>
<protein>
    <recommendedName>
        <fullName evidence="4">ELYS-like domain-containing protein</fullName>
    </recommendedName>
</protein>
<reference evidence="6" key="1">
    <citation type="submission" date="2010-06" db="EMBL/GenBank/DDBJ databases">
        <authorList>
            <person name="Jiang H."/>
            <person name="Abraham K."/>
            <person name="Ali S."/>
            <person name="Alsbrooks S.L."/>
            <person name="Anim B.N."/>
            <person name="Anosike U.S."/>
            <person name="Attaway T."/>
            <person name="Bandaranaike D.P."/>
            <person name="Battles P.K."/>
            <person name="Bell S.N."/>
            <person name="Bell A.V."/>
            <person name="Beltran B."/>
            <person name="Bickham C."/>
            <person name="Bustamante Y."/>
            <person name="Caleb T."/>
            <person name="Canada A."/>
            <person name="Cardenas V."/>
            <person name="Carter K."/>
            <person name="Chacko J."/>
            <person name="Chandrabose M.N."/>
            <person name="Chavez D."/>
            <person name="Chavez A."/>
            <person name="Chen L."/>
            <person name="Chu H.-S."/>
            <person name="Claassen K.J."/>
            <person name="Cockrell R."/>
            <person name="Collins M."/>
            <person name="Cooper J.A."/>
            <person name="Cree A."/>
            <person name="Curry S.M."/>
            <person name="Da Y."/>
            <person name="Dao M.D."/>
            <person name="Das B."/>
            <person name="Davila M.-L."/>
            <person name="Davy-Carroll L."/>
            <person name="Denson S."/>
            <person name="Dinh H."/>
            <person name="Ebong V.E."/>
            <person name="Edwards J.R."/>
            <person name="Egan A."/>
            <person name="El-Daye J."/>
            <person name="Escobedo L."/>
            <person name="Fernandez S."/>
            <person name="Fernando P.R."/>
            <person name="Flagg N."/>
            <person name="Forbes L.D."/>
            <person name="Fowler R.G."/>
            <person name="Fu Q."/>
            <person name="Gabisi R.A."/>
            <person name="Ganer J."/>
            <person name="Garbino Pronczuk A."/>
            <person name="Garcia R.M."/>
            <person name="Garner T."/>
            <person name="Garrett T.E."/>
            <person name="Gonzalez D.A."/>
            <person name="Hamid H."/>
            <person name="Hawkins E.S."/>
            <person name="Hirani K."/>
            <person name="Hogues M.E."/>
            <person name="Hollins B."/>
            <person name="Hsiao C.-H."/>
            <person name="Jabil R."/>
            <person name="James M.L."/>
            <person name="Jhangiani S.N."/>
            <person name="Johnson B."/>
            <person name="Johnson Q."/>
            <person name="Joshi V."/>
            <person name="Kalu J.B."/>
            <person name="Kam C."/>
            <person name="Kashfia A."/>
            <person name="Keebler J."/>
            <person name="Kisamo H."/>
            <person name="Kovar C.L."/>
            <person name="Lago L.A."/>
            <person name="Lai C.-Y."/>
            <person name="Laidlaw J."/>
            <person name="Lara F."/>
            <person name="Le T.-K."/>
            <person name="Lee S.L."/>
            <person name="Legall F.H."/>
            <person name="Lemon S.J."/>
            <person name="Lewis L.R."/>
            <person name="Li B."/>
            <person name="Liu Y."/>
            <person name="Liu Y.-S."/>
            <person name="Lopez J."/>
            <person name="Lozado R.J."/>
            <person name="Lu J."/>
            <person name="Madu R.C."/>
            <person name="Maheshwari M."/>
            <person name="Maheshwari R."/>
            <person name="Malloy K."/>
            <person name="Martinez E."/>
            <person name="Mathew T."/>
            <person name="Mercado I.C."/>
            <person name="Mercado C."/>
            <person name="Meyer B."/>
            <person name="Montgomery K."/>
            <person name="Morgan M.B."/>
            <person name="Munidasa M."/>
            <person name="Nazareth L.V."/>
            <person name="Nelson J."/>
            <person name="Ng B.M."/>
            <person name="Nguyen N.B."/>
            <person name="Nguyen P.Q."/>
            <person name="Nguyen T."/>
            <person name="Obregon M."/>
            <person name="Okwuonu G.O."/>
            <person name="Onwere C.G."/>
            <person name="Orozco G."/>
            <person name="Parra A."/>
            <person name="Patel S."/>
            <person name="Patil S."/>
            <person name="Perez A."/>
            <person name="Perez Y."/>
            <person name="Pham C."/>
            <person name="Primus E.L."/>
            <person name="Pu L.-L."/>
            <person name="Puazo M."/>
            <person name="Qin X."/>
            <person name="Quiroz J.B."/>
            <person name="Reese J."/>
            <person name="Richards S."/>
            <person name="Rives C.M."/>
            <person name="Robberts R."/>
            <person name="Ruiz S.J."/>
            <person name="Ruiz M.J."/>
            <person name="Santibanez J."/>
            <person name="Schneider B.W."/>
            <person name="Sisson I."/>
            <person name="Smith M."/>
            <person name="Sodergren E."/>
            <person name="Song X.-Z."/>
            <person name="Song B.B."/>
            <person name="Summersgill H."/>
            <person name="Thelus R."/>
            <person name="Thornton R.D."/>
            <person name="Trejos Z.Y."/>
            <person name="Usmani K."/>
            <person name="Vattathil S."/>
            <person name="Villasana D."/>
            <person name="Walker D.L."/>
            <person name="Wang S."/>
            <person name="Wang K."/>
            <person name="White C.S."/>
            <person name="Williams A.C."/>
            <person name="Williamson J."/>
            <person name="Wilson K."/>
            <person name="Woghiren I.O."/>
            <person name="Woodworth J.R."/>
            <person name="Worley K.C."/>
            <person name="Wright R.A."/>
            <person name="Wu W."/>
            <person name="Young L."/>
            <person name="Zhang L."/>
            <person name="Zhang J."/>
            <person name="Zhu Y."/>
            <person name="Muzny D.M."/>
            <person name="Weinstock G."/>
            <person name="Gibbs R.A."/>
        </authorList>
    </citation>
    <scope>NUCLEOTIDE SEQUENCE [LARGE SCALE GENOMIC DNA]</scope>
    <source>
        <strain evidence="6">LSR1</strain>
    </source>
</reference>
<proteinExistence type="predicted"/>
<name>A0A8R2D562_ACYPI</name>
<dbReference type="InterPro" id="IPR052620">
    <property type="entry name" value="ELYS/MEL-28_NucAsmblyFactor"/>
</dbReference>
<dbReference type="EnsemblMetazoa" id="XM_016806445.2">
    <property type="protein sequence ID" value="XP_016661934.1"/>
    <property type="gene ID" value="LOC100571491"/>
</dbReference>
<reference evidence="5" key="2">
    <citation type="submission" date="2022-06" db="UniProtKB">
        <authorList>
            <consortium name="EnsemblMetazoa"/>
        </authorList>
    </citation>
    <scope>IDENTIFICATION</scope>
</reference>
<feature type="compositionally biased region" description="Polar residues" evidence="3">
    <location>
        <begin position="1238"/>
        <end position="1249"/>
    </location>
</feature>
<dbReference type="RefSeq" id="XP_016661934.1">
    <property type="nucleotide sequence ID" value="XM_016806445.2"/>
</dbReference>
<feature type="compositionally biased region" description="Polar residues" evidence="3">
    <location>
        <begin position="1221"/>
        <end position="1230"/>
    </location>
</feature>
<dbReference type="PANTHER" id="PTHR21583:SF8">
    <property type="entry name" value="PROTEIN ELYS"/>
    <property type="match status" value="1"/>
</dbReference>
<dbReference type="KEGG" id="api:100571491"/>
<evidence type="ECO:0000256" key="1">
    <source>
        <dbReference type="ARBA" id="ARBA00004123"/>
    </source>
</evidence>
<dbReference type="Pfam" id="PF13934">
    <property type="entry name" value="ELYS"/>
    <property type="match status" value="1"/>
</dbReference>
<feature type="domain" description="ELYS-like" evidence="4">
    <location>
        <begin position="365"/>
        <end position="570"/>
    </location>
</feature>
<dbReference type="CTD" id="32971"/>
<dbReference type="GeneID" id="100571491"/>
<evidence type="ECO:0000256" key="3">
    <source>
        <dbReference type="SAM" id="MobiDB-lite"/>
    </source>
</evidence>
<accession>A0A8R2D562</accession>
<dbReference type="Proteomes" id="UP000007819">
    <property type="component" value="Chromosome X"/>
</dbReference>
<evidence type="ECO:0000256" key="2">
    <source>
        <dbReference type="ARBA" id="ARBA00023242"/>
    </source>
</evidence>
<dbReference type="PANTHER" id="PTHR21583">
    <property type="entry name" value="ELYS PROTEIN"/>
    <property type="match status" value="1"/>
</dbReference>
<evidence type="ECO:0000259" key="4">
    <source>
        <dbReference type="Pfam" id="PF13934"/>
    </source>
</evidence>
<sequence length="2126" mass="244900">MTPWTEKVLVLSLNCGITLFAMLIEIRQNVDSSPKSYIFLFDINQWIKAQMPSIINHIKVSNSYACFVKLPDYASYLDFNISNKTLRPFGSNFRNNFKIFHYPSSIYFECECLLDTKIIRFKHVGVQQKVLDKLILNSWSLFENPSLIFRQCSQTNLRPLFWDKTYDYQNYTLLDKLHFVVSIIVENNFMSVFDECVKKWKNGTHSEVIILQLVECLWNHVMFVKQYADQLCIPLFDSSGVLFGKKNVRMLNECLSQMQSVENIFKRMQFTDCVQIINVDLVNRVKILNLVTQYFNAIIYFLNLQMLPKQIEEDPIPQIIQCDFTSLIQYANKRRMEFGNLPLYLIDAIVTNEPNGNKLIEQWKLECIEETKGLYPPTSVQSLLRIYLNAELSNIVKDFITIYFLIDVCSVQKMNEITANIFNDTFVKNEELYKLCCASWFFDHDLFEDAMLILASINEWMVNDKSWNWYHWTVLKLFVFKKQYYWAQIYLEIFEIKLVNLDDHKFYVNLQIMNNHCFDALCHLNSRKIEEKMILFEYIFDRCRHTNQLKTFLSYPLDPDEKKLFFSCLKKFEDTKLIQLMFLVQEKRYPEALELCKSLKVNTNSKHDYIFAIASVIVGKINDNICSNNKSDLNKKIFSNEEIKMTFMNCFMDNHINMSESNTLRSYGELCQINLIIPDDDIVDKIQGLGEKVSTINGVLSTSKIETVKQIENKLLKLLDTPFIQNISTLPSVTSVAVPRKESSTDNMLLSTIKLDKTFQTLTFGLPDNNDSKVEKFSHKEGMSMKNIIPENVNVRNSDTNNLLINMVTEQSPTTFHKLLKDNSKIKLLETSPIPYTVDKEEYEKMDISDNDPSVLPDGEYKYYFEELDVLLGGENYEHVKKTDIILDDSEQPDDLLDDDISTENHLDETSILPDCENEDNLEEPDIKLDDANYYNRLEHSDVILKGDIGENLEESEFILDKGKSVENDSDQLSVAPDVEDEDNLEEPYVILERENYEYVEEPYITLGDSNYTKNSEQPDNIFDGDISVENHLDETSILPDCENEDNLEEPDIILDDANYYYHRLEHSDVILKGDIGENLEESEFILDKGKSVENDSDQLSVAPDVEDEDNLEEPYVILERENYEYVEEPYITLGDSNYTKNSEQPDNIFDDVISVENHSDQPSVLPEADVIFQGEIDANLEKTDDLLDYDVSVENHSDKTSILPDIENEDSLKESDVILDNSNDTNNLEQPKDSHNENVSVENHSDQLSVIPDGENKDNLKELDVIHKGENYEYDVEPDIILDDSNYTKNSEQPDDLQDEDVNVENHSDQLSIEPEGENEDHLEEADIIFEVKNKENSEEDYAREQNIIKSFETLKSEKTPENNVMVDPDNVICPTESQSNMLKNLTPYIYDRTEENCSNNGNQIIIIEKENYLGNIVYGNQNSVVIKEDNIAEVVENTDSYNKPSTPINFQIIENPKEDLCNDQNEDYLYDKYQFSNNYISSELSTIEFNPIPEYGFNHVTMTGNESNQLEMYETNQPTSVLLNESFFNNISLGTTGDVIETRDTAVDNNIEIVIDKKSENVEPSSSNTTINTNLYSKEIKSYQLAESKDISFQQVDTNIFNSAKREYSVKIQKSCPSAASEPSKTLIIKEFPTNSMLCKDILIQEQTSKLVNFIKSSSGIEGGKNSAENIHNLSTDKKDEQPFIEQKIKNIPNLRKRRYGTKCIPCSDTKLTTKSRSESKTKAVELKIISSNISSPIPDIFEDSLVGVSKKRPKCQKKVALMKRRRLCPKYVASKYKASNSNIGLEQISGESTTNKDKNIKKIEELLPNNLLNKDTESLEELTKLAMPIKIKLEAENNNKILNQNVISCTKNFKHNFFLEPKLILKKFDVSLYKNSFKLLAMDNNTSHVSLSTNKTNSQKPSALKRLRKGCFKSMKEPTATKKIINLEELKEDSINIDKNKAITKKSKLNSYKIKKVELDKNLKNSSNRCVVASSMPDPIYCLNKTHNSLIEETINLISDDEFVSDKVQEEMGKISSDKEKLDWRIISHEVKTNTDAIPKIRIGRNKSDKNTVCAGKHFNAVKGSSKIVLEQELGLIKKSSESKKLKFNQQVYRRSSRKILKKQKCSCCTNKLMDDVCSSNVL</sequence>
<dbReference type="OrthoDB" id="6513151at2759"/>
<organism evidence="5 6">
    <name type="scientific">Acyrthosiphon pisum</name>
    <name type="common">Pea aphid</name>
    <dbReference type="NCBI Taxonomy" id="7029"/>
    <lineage>
        <taxon>Eukaryota</taxon>
        <taxon>Metazoa</taxon>
        <taxon>Ecdysozoa</taxon>
        <taxon>Arthropoda</taxon>
        <taxon>Hexapoda</taxon>
        <taxon>Insecta</taxon>
        <taxon>Pterygota</taxon>
        <taxon>Neoptera</taxon>
        <taxon>Paraneoptera</taxon>
        <taxon>Hemiptera</taxon>
        <taxon>Sternorrhyncha</taxon>
        <taxon>Aphidomorpha</taxon>
        <taxon>Aphidoidea</taxon>
        <taxon>Aphididae</taxon>
        <taxon>Macrosiphini</taxon>
        <taxon>Acyrthosiphon</taxon>
    </lineage>
</organism>
<dbReference type="GO" id="GO:0005634">
    <property type="term" value="C:nucleus"/>
    <property type="evidence" value="ECO:0007669"/>
    <property type="project" value="UniProtKB-SubCell"/>
</dbReference>
<keyword evidence="6" id="KW-1185">Reference proteome</keyword>